<accession>A0ABQ7L753</accession>
<protein>
    <submittedName>
        <fullName evidence="1">Uncharacterized protein</fullName>
    </submittedName>
</protein>
<name>A0ABQ7L753_BRACM</name>
<gene>
    <name evidence="1" type="primary">A09g500470.1_BraROA</name>
    <name evidence="1" type="ORF">IGI04_033135</name>
</gene>
<dbReference type="EMBL" id="JADBGQ010000008">
    <property type="protein sequence ID" value="KAG5381665.1"/>
    <property type="molecule type" value="Genomic_DNA"/>
</dbReference>
<organism evidence="1 2">
    <name type="scientific">Brassica rapa subsp. trilocularis</name>
    <dbReference type="NCBI Taxonomy" id="1813537"/>
    <lineage>
        <taxon>Eukaryota</taxon>
        <taxon>Viridiplantae</taxon>
        <taxon>Streptophyta</taxon>
        <taxon>Embryophyta</taxon>
        <taxon>Tracheophyta</taxon>
        <taxon>Spermatophyta</taxon>
        <taxon>Magnoliopsida</taxon>
        <taxon>eudicotyledons</taxon>
        <taxon>Gunneridae</taxon>
        <taxon>Pentapetalae</taxon>
        <taxon>rosids</taxon>
        <taxon>malvids</taxon>
        <taxon>Brassicales</taxon>
        <taxon>Brassicaceae</taxon>
        <taxon>Brassiceae</taxon>
        <taxon>Brassica</taxon>
    </lineage>
</organism>
<evidence type="ECO:0000313" key="1">
    <source>
        <dbReference type="EMBL" id="KAG5381665.1"/>
    </source>
</evidence>
<feature type="non-terminal residue" evidence="1">
    <location>
        <position position="1"/>
    </location>
</feature>
<comment type="caution">
    <text evidence="1">The sequence shown here is derived from an EMBL/GenBank/DDBJ whole genome shotgun (WGS) entry which is preliminary data.</text>
</comment>
<reference evidence="1 2" key="1">
    <citation type="submission" date="2021-03" db="EMBL/GenBank/DDBJ databases">
        <authorList>
            <person name="King G.J."/>
            <person name="Bancroft I."/>
            <person name="Baten A."/>
            <person name="Bloomfield J."/>
            <person name="Borpatragohain P."/>
            <person name="He Z."/>
            <person name="Irish N."/>
            <person name="Irwin J."/>
            <person name="Liu K."/>
            <person name="Mauleon R.P."/>
            <person name="Moore J."/>
            <person name="Morris R."/>
            <person name="Ostergaard L."/>
            <person name="Wang B."/>
            <person name="Wells R."/>
        </authorList>
    </citation>
    <scope>NUCLEOTIDE SEQUENCE [LARGE SCALE GENOMIC DNA]</scope>
    <source>
        <strain evidence="1">R-o-18</strain>
        <tissue evidence="1">Leaf</tissue>
    </source>
</reference>
<keyword evidence="2" id="KW-1185">Reference proteome</keyword>
<dbReference type="Proteomes" id="UP000823674">
    <property type="component" value="Chromosome A09"/>
</dbReference>
<proteinExistence type="predicted"/>
<evidence type="ECO:0000313" key="2">
    <source>
        <dbReference type="Proteomes" id="UP000823674"/>
    </source>
</evidence>
<sequence>FCNGEKEQPWEKKKETKELLLHHLRDLRRNTTEKVKSLASPPCLRLTLDPRQPSSAFYAHGGIKSNSLSFSSSASGFVSLPLAVEK</sequence>